<dbReference type="PANTHER" id="PTHR18968:SF129">
    <property type="entry name" value="ACETOLACTATE SYNTHASE"/>
    <property type="match status" value="1"/>
</dbReference>
<evidence type="ECO:0000259" key="6">
    <source>
        <dbReference type="Pfam" id="PF02776"/>
    </source>
</evidence>
<gene>
    <name evidence="7" type="ORF">IFR04_008357</name>
</gene>
<feature type="domain" description="Thiamine pyrophosphate enzyme TPP-binding" evidence="5">
    <location>
        <begin position="395"/>
        <end position="547"/>
    </location>
</feature>
<dbReference type="Pfam" id="PF02775">
    <property type="entry name" value="TPP_enzyme_C"/>
    <property type="match status" value="1"/>
</dbReference>
<dbReference type="Pfam" id="PF02776">
    <property type="entry name" value="TPP_enzyme_N"/>
    <property type="match status" value="1"/>
</dbReference>
<dbReference type="InterPro" id="IPR012782">
    <property type="entry name" value="Acetolactate_synth_catblc"/>
</dbReference>
<dbReference type="NCBIfam" id="NF006378">
    <property type="entry name" value="PRK08617.1"/>
    <property type="match status" value="1"/>
</dbReference>
<dbReference type="InterPro" id="IPR011766">
    <property type="entry name" value="TPP_enzyme_TPP-bd"/>
</dbReference>
<dbReference type="PANTHER" id="PTHR18968">
    <property type="entry name" value="THIAMINE PYROPHOSPHATE ENZYMES"/>
    <property type="match status" value="1"/>
</dbReference>
<dbReference type="GO" id="GO:0009097">
    <property type="term" value="P:isoleucine biosynthetic process"/>
    <property type="evidence" value="ECO:0007669"/>
    <property type="project" value="TreeGrafter"/>
</dbReference>
<dbReference type="GO" id="GO:0000287">
    <property type="term" value="F:magnesium ion binding"/>
    <property type="evidence" value="ECO:0007669"/>
    <property type="project" value="InterPro"/>
</dbReference>
<dbReference type="Pfam" id="PF00205">
    <property type="entry name" value="TPP_enzyme_M"/>
    <property type="match status" value="1"/>
</dbReference>
<dbReference type="SUPFAM" id="SSF52518">
    <property type="entry name" value="Thiamin diphosphate-binding fold (THDP-binding)"/>
    <property type="match status" value="2"/>
</dbReference>
<evidence type="ECO:0008006" key="9">
    <source>
        <dbReference type="Google" id="ProtNLM"/>
    </source>
</evidence>
<dbReference type="OrthoDB" id="10006023at2759"/>
<dbReference type="Proteomes" id="UP000664132">
    <property type="component" value="Unassembled WGS sequence"/>
</dbReference>
<evidence type="ECO:0000259" key="4">
    <source>
        <dbReference type="Pfam" id="PF00205"/>
    </source>
</evidence>
<dbReference type="Gene3D" id="3.40.50.1220">
    <property type="entry name" value="TPP-binding domain"/>
    <property type="match status" value="1"/>
</dbReference>
<dbReference type="EMBL" id="JAFJYH010000127">
    <property type="protein sequence ID" value="KAG4418463.1"/>
    <property type="molecule type" value="Genomic_DNA"/>
</dbReference>
<dbReference type="InterPro" id="IPR029061">
    <property type="entry name" value="THDP-binding"/>
</dbReference>
<dbReference type="CDD" id="cd07035">
    <property type="entry name" value="TPP_PYR_POX_like"/>
    <property type="match status" value="1"/>
</dbReference>
<dbReference type="GO" id="GO:0003984">
    <property type="term" value="F:acetolactate synthase activity"/>
    <property type="evidence" value="ECO:0007669"/>
    <property type="project" value="InterPro"/>
</dbReference>
<dbReference type="InterPro" id="IPR045229">
    <property type="entry name" value="TPP_enz"/>
</dbReference>
<comment type="similarity">
    <text evidence="1 3">Belongs to the TPP enzyme family.</text>
</comment>
<name>A0A8H7TGM2_9HELO</name>
<dbReference type="FunFam" id="3.40.50.970:FF:000007">
    <property type="entry name" value="Acetolactate synthase"/>
    <property type="match status" value="1"/>
</dbReference>
<feature type="domain" description="Thiamine pyrophosphate enzyme N-terminal TPP-binding" evidence="6">
    <location>
        <begin position="10"/>
        <end position="118"/>
    </location>
</feature>
<dbReference type="InterPro" id="IPR012000">
    <property type="entry name" value="Thiamin_PyroP_enz_cen_dom"/>
</dbReference>
<evidence type="ECO:0000313" key="7">
    <source>
        <dbReference type="EMBL" id="KAG4418463.1"/>
    </source>
</evidence>
<keyword evidence="8" id="KW-1185">Reference proteome</keyword>
<dbReference type="SUPFAM" id="SSF52467">
    <property type="entry name" value="DHS-like NAD/FAD-binding domain"/>
    <property type="match status" value="1"/>
</dbReference>
<proteinExistence type="inferred from homology"/>
<evidence type="ECO:0000256" key="2">
    <source>
        <dbReference type="ARBA" id="ARBA00023052"/>
    </source>
</evidence>
<dbReference type="GO" id="GO:0050660">
    <property type="term" value="F:flavin adenine dinucleotide binding"/>
    <property type="evidence" value="ECO:0007669"/>
    <property type="project" value="TreeGrafter"/>
</dbReference>
<evidence type="ECO:0000259" key="5">
    <source>
        <dbReference type="Pfam" id="PF02775"/>
    </source>
</evidence>
<evidence type="ECO:0000313" key="8">
    <source>
        <dbReference type="Proteomes" id="UP000664132"/>
    </source>
</evidence>
<sequence>MSASTNSKPAKIVVESLVNAGVKMVFGIPGAKIDALFNELLDHSEIKLIVCRHEQNAAFIAAAIGRLTGSPGVCVATSGPGGTNLVTALATANTEGDPVVALVGSVPRNMSAAKTHQSMHLLEVIAPIAKKTQSVDHQDQVADIVLDAFRTAASYPQGVSAVALPLDIMSTFHTTFGAFPSRAYRPPVYGAAPVDLITKLASMVNAAKLPVLLLGMRASDPTTVGIIHNLLAKHPIPVLETFQAAGCISRDLEHLFFGRLGLFRNQPGDKLLAKSDLVLTVGYDPTEYDPFSWNVNGNLNIVHLDIKGCDYTHHYQPVIELIGGIGLTLERLTAQLDERQETASHDACLEIFAEFRSWKDTCYVKAVPDASLVHPLHFVSTLQRLVSDTTVVCCDVGTVYIYMSRYFFCYLPRHFLVSNGQQTLGVALPWAIAASLVQSPNDPSKREKVISISGDGGFMFTSQELSTAVQQQCDITHFIWNDGTYNMVSFQEEAKYGRSSGVNLGGVDFVVFAESFGAKGFRVEKPHNLEYVIKEALAYKGVSIVDIPIDYSHVSELMGNIIGKEYN</sequence>
<organism evidence="7 8">
    <name type="scientific">Cadophora malorum</name>
    <dbReference type="NCBI Taxonomy" id="108018"/>
    <lineage>
        <taxon>Eukaryota</taxon>
        <taxon>Fungi</taxon>
        <taxon>Dikarya</taxon>
        <taxon>Ascomycota</taxon>
        <taxon>Pezizomycotina</taxon>
        <taxon>Leotiomycetes</taxon>
        <taxon>Helotiales</taxon>
        <taxon>Ploettnerulaceae</taxon>
        <taxon>Cadophora</taxon>
    </lineage>
</organism>
<dbReference type="NCBIfam" id="TIGR02418">
    <property type="entry name" value="acolac_catab"/>
    <property type="match status" value="1"/>
</dbReference>
<evidence type="ECO:0000256" key="3">
    <source>
        <dbReference type="RuleBase" id="RU362132"/>
    </source>
</evidence>
<dbReference type="AlphaFoldDB" id="A0A8H7TGM2"/>
<accession>A0A8H7TGM2</accession>
<dbReference type="GO" id="GO:0034077">
    <property type="term" value="P:butanediol metabolic process"/>
    <property type="evidence" value="ECO:0007669"/>
    <property type="project" value="InterPro"/>
</dbReference>
<dbReference type="InterPro" id="IPR012001">
    <property type="entry name" value="Thiamin_PyroP_enz_TPP-bd_dom"/>
</dbReference>
<dbReference type="GO" id="GO:0009099">
    <property type="term" value="P:L-valine biosynthetic process"/>
    <property type="evidence" value="ECO:0007669"/>
    <property type="project" value="TreeGrafter"/>
</dbReference>
<comment type="caution">
    <text evidence="7">The sequence shown here is derived from an EMBL/GenBank/DDBJ whole genome shotgun (WGS) entry which is preliminary data.</text>
</comment>
<protein>
    <recommendedName>
        <fullName evidence="9">Pyruvate decarboxylase</fullName>
    </recommendedName>
</protein>
<dbReference type="InterPro" id="IPR029035">
    <property type="entry name" value="DHS-like_NAD/FAD-binding_dom"/>
</dbReference>
<keyword evidence="2 3" id="KW-0786">Thiamine pyrophosphate</keyword>
<dbReference type="GO" id="GO:0030976">
    <property type="term" value="F:thiamine pyrophosphate binding"/>
    <property type="evidence" value="ECO:0007669"/>
    <property type="project" value="InterPro"/>
</dbReference>
<dbReference type="Gene3D" id="3.40.50.970">
    <property type="match status" value="2"/>
</dbReference>
<reference evidence="7" key="1">
    <citation type="submission" date="2021-02" db="EMBL/GenBank/DDBJ databases">
        <title>Genome sequence Cadophora malorum strain M34.</title>
        <authorList>
            <person name="Stefanovic E."/>
            <person name="Vu D."/>
            <person name="Scully C."/>
            <person name="Dijksterhuis J."/>
            <person name="Roader J."/>
            <person name="Houbraken J."/>
        </authorList>
    </citation>
    <scope>NUCLEOTIDE SEQUENCE</scope>
    <source>
        <strain evidence="7">M34</strain>
    </source>
</reference>
<evidence type="ECO:0000256" key="1">
    <source>
        <dbReference type="ARBA" id="ARBA00007812"/>
    </source>
</evidence>
<feature type="domain" description="Thiamine pyrophosphate enzyme central" evidence="4">
    <location>
        <begin position="197"/>
        <end position="332"/>
    </location>
</feature>
<dbReference type="GO" id="GO:0005948">
    <property type="term" value="C:acetolactate synthase complex"/>
    <property type="evidence" value="ECO:0007669"/>
    <property type="project" value="TreeGrafter"/>
</dbReference>